<gene>
    <name evidence="2" type="ORF">WISP_87622</name>
</gene>
<dbReference type="Proteomes" id="UP001145742">
    <property type="component" value="Unassembled WGS sequence"/>
</dbReference>
<accession>A0ABQ9D803</accession>
<name>A0ABQ9D803_9PASS</name>
<dbReference type="EMBL" id="WHWB01034098">
    <property type="protein sequence ID" value="KAJ7413921.1"/>
    <property type="molecule type" value="Genomic_DNA"/>
</dbReference>
<sequence>MVYWSELGTGSQKLLSSNPGSDSDSLCGLGITTCKPTLRRILFRTLVYLLIPIQRIAFRNKQEIMILNFPSLIASCWGIRIFGYTSAMGPSLLIVYEHECKIKEQILLETMLRHMENKEVVGNGKHSFTNGKSCLTKLVTFYDRDTALVDAAEQLTLSTWTYAKRLTLSHTTSLSPNWRDMDLMDGPLSG</sequence>
<keyword evidence="3" id="KW-1185">Reference proteome</keyword>
<feature type="compositionally biased region" description="Polar residues" evidence="1">
    <location>
        <begin position="8"/>
        <end position="23"/>
    </location>
</feature>
<comment type="caution">
    <text evidence="2">The sequence shown here is derived from an EMBL/GenBank/DDBJ whole genome shotgun (WGS) entry which is preliminary data.</text>
</comment>
<evidence type="ECO:0000313" key="3">
    <source>
        <dbReference type="Proteomes" id="UP001145742"/>
    </source>
</evidence>
<evidence type="ECO:0000256" key="1">
    <source>
        <dbReference type="SAM" id="MobiDB-lite"/>
    </source>
</evidence>
<protein>
    <submittedName>
        <fullName evidence="2">Uncharacterized protein</fullName>
    </submittedName>
</protein>
<reference evidence="2" key="1">
    <citation type="submission" date="2019-10" db="EMBL/GenBank/DDBJ databases">
        <authorList>
            <person name="Soares A.E.R."/>
            <person name="Aleixo A."/>
            <person name="Schneider P."/>
            <person name="Miyaki C.Y."/>
            <person name="Schneider M.P."/>
            <person name="Mello C."/>
            <person name="Vasconcelos A.T.R."/>
        </authorList>
    </citation>
    <scope>NUCLEOTIDE SEQUENCE</scope>
    <source>
        <tissue evidence="2">Muscle</tissue>
    </source>
</reference>
<organism evidence="2 3">
    <name type="scientific">Willisornis vidua</name>
    <name type="common">Xingu scale-backed antbird</name>
    <dbReference type="NCBI Taxonomy" id="1566151"/>
    <lineage>
        <taxon>Eukaryota</taxon>
        <taxon>Metazoa</taxon>
        <taxon>Chordata</taxon>
        <taxon>Craniata</taxon>
        <taxon>Vertebrata</taxon>
        <taxon>Euteleostomi</taxon>
        <taxon>Archelosauria</taxon>
        <taxon>Archosauria</taxon>
        <taxon>Dinosauria</taxon>
        <taxon>Saurischia</taxon>
        <taxon>Theropoda</taxon>
        <taxon>Coelurosauria</taxon>
        <taxon>Aves</taxon>
        <taxon>Neognathae</taxon>
        <taxon>Neoaves</taxon>
        <taxon>Telluraves</taxon>
        <taxon>Australaves</taxon>
        <taxon>Passeriformes</taxon>
        <taxon>Thamnophilidae</taxon>
        <taxon>Willisornis</taxon>
    </lineage>
</organism>
<proteinExistence type="predicted"/>
<evidence type="ECO:0000313" key="2">
    <source>
        <dbReference type="EMBL" id="KAJ7413921.1"/>
    </source>
</evidence>
<feature type="region of interest" description="Disordered" evidence="1">
    <location>
        <begin position="1"/>
        <end position="23"/>
    </location>
</feature>